<evidence type="ECO:0000256" key="2">
    <source>
        <dbReference type="ARBA" id="ARBA00022795"/>
    </source>
</evidence>
<name>A0A4S4FI08_9MICO</name>
<comment type="similarity">
    <text evidence="1">Belongs to the FlgD family.</text>
</comment>
<comment type="caution">
    <text evidence="4">The sequence shown here is derived from an EMBL/GenBank/DDBJ whole genome shotgun (WGS) entry which is preliminary data.</text>
</comment>
<protein>
    <submittedName>
        <fullName evidence="4">Flagellar hook capping protein</fullName>
    </submittedName>
</protein>
<accession>A0A4S4FI08</accession>
<organism evidence="4 5">
    <name type="scientific">Naasia lichenicola</name>
    <dbReference type="NCBI Taxonomy" id="2565933"/>
    <lineage>
        <taxon>Bacteria</taxon>
        <taxon>Bacillati</taxon>
        <taxon>Actinomycetota</taxon>
        <taxon>Actinomycetes</taxon>
        <taxon>Micrococcales</taxon>
        <taxon>Microbacteriaceae</taxon>
        <taxon>Naasia</taxon>
    </lineage>
</organism>
<sequence length="140" mass="14278">MTDAVNSTTAATGTSLTSTAAVRKPTQSFDSETFMKLLVVQLKSQDPSSPMDTNAMIGQTTQLATMEKLTTMADLSADSYSLQTRMAAANVVGKQVTYAGADGIAVTGIATSVTFNGDKPTVTVGGKTMDLSALSGVAAA</sequence>
<keyword evidence="4" id="KW-0969">Cilium</keyword>
<keyword evidence="2" id="KW-1005">Bacterial flagellum biogenesis</keyword>
<dbReference type="EMBL" id="SSSM01000005">
    <property type="protein sequence ID" value="THG29678.1"/>
    <property type="molecule type" value="Genomic_DNA"/>
</dbReference>
<proteinExistence type="inferred from homology"/>
<dbReference type="AlphaFoldDB" id="A0A4S4FI08"/>
<feature type="region of interest" description="Disordered" evidence="3">
    <location>
        <begin position="1"/>
        <end position="23"/>
    </location>
</feature>
<keyword evidence="4" id="KW-0282">Flagellum</keyword>
<evidence type="ECO:0000313" key="5">
    <source>
        <dbReference type="Proteomes" id="UP000309133"/>
    </source>
</evidence>
<evidence type="ECO:0000256" key="1">
    <source>
        <dbReference type="ARBA" id="ARBA00010577"/>
    </source>
</evidence>
<dbReference type="OrthoDB" id="9785233at2"/>
<feature type="compositionally biased region" description="Low complexity" evidence="3">
    <location>
        <begin position="7"/>
        <end position="21"/>
    </location>
</feature>
<gene>
    <name evidence="4" type="ORF">E6C64_13495</name>
</gene>
<reference evidence="4 5" key="1">
    <citation type="submission" date="2019-04" db="EMBL/GenBank/DDBJ databases">
        <authorList>
            <person name="Jiang L."/>
        </authorList>
    </citation>
    <scope>NUCLEOTIDE SEQUENCE [LARGE SCALE GENOMIC DNA]</scope>
    <source>
        <strain evidence="4 5">YIM 131853</strain>
    </source>
</reference>
<evidence type="ECO:0000313" key="4">
    <source>
        <dbReference type="EMBL" id="THG29678.1"/>
    </source>
</evidence>
<dbReference type="RefSeq" id="WP_136428007.1">
    <property type="nucleotide sequence ID" value="NZ_SSSM01000005.1"/>
</dbReference>
<evidence type="ECO:0000256" key="3">
    <source>
        <dbReference type="SAM" id="MobiDB-lite"/>
    </source>
</evidence>
<keyword evidence="4" id="KW-0966">Cell projection</keyword>
<keyword evidence="5" id="KW-1185">Reference proteome</keyword>
<dbReference type="Pfam" id="PF03963">
    <property type="entry name" value="FlgD"/>
    <property type="match status" value="1"/>
</dbReference>
<dbReference type="GO" id="GO:0044781">
    <property type="term" value="P:bacterial-type flagellum organization"/>
    <property type="evidence" value="ECO:0007669"/>
    <property type="project" value="UniProtKB-KW"/>
</dbReference>
<dbReference type="Proteomes" id="UP000309133">
    <property type="component" value="Unassembled WGS sequence"/>
</dbReference>
<dbReference type="InterPro" id="IPR005648">
    <property type="entry name" value="FlgD"/>
</dbReference>